<dbReference type="EMBL" id="JACGWM010000011">
    <property type="protein sequence ID" value="KAL0342459.1"/>
    <property type="molecule type" value="Genomic_DNA"/>
</dbReference>
<dbReference type="PANTHER" id="PTHR47599:SF3">
    <property type="entry name" value="CELL-TO-CELL MOVEMENT PROTEIN"/>
    <property type="match status" value="1"/>
</dbReference>
<dbReference type="InterPro" id="IPR028919">
    <property type="entry name" value="Viral_movement"/>
</dbReference>
<dbReference type="InterPro" id="IPR051596">
    <property type="entry name" value="Caulimoviridae_Movement"/>
</dbReference>
<evidence type="ECO:0000256" key="2">
    <source>
        <dbReference type="SAM" id="Coils"/>
    </source>
</evidence>
<dbReference type="Pfam" id="PF01107">
    <property type="entry name" value="MP"/>
    <property type="match status" value="1"/>
</dbReference>
<reference evidence="4" key="2">
    <citation type="journal article" date="2024" name="Plant">
        <title>Genomic evolution and insights into agronomic trait innovations of Sesamum species.</title>
        <authorList>
            <person name="Miao H."/>
            <person name="Wang L."/>
            <person name="Qu L."/>
            <person name="Liu H."/>
            <person name="Sun Y."/>
            <person name="Le M."/>
            <person name="Wang Q."/>
            <person name="Wei S."/>
            <person name="Zheng Y."/>
            <person name="Lin W."/>
            <person name="Duan Y."/>
            <person name="Cao H."/>
            <person name="Xiong S."/>
            <person name="Wang X."/>
            <person name="Wei L."/>
            <person name="Li C."/>
            <person name="Ma Q."/>
            <person name="Ju M."/>
            <person name="Zhao R."/>
            <person name="Li G."/>
            <person name="Mu C."/>
            <person name="Tian Q."/>
            <person name="Mei H."/>
            <person name="Zhang T."/>
            <person name="Gao T."/>
            <person name="Zhang H."/>
        </authorList>
    </citation>
    <scope>NUCLEOTIDE SEQUENCE</scope>
    <source>
        <strain evidence="4">KEN8</strain>
    </source>
</reference>
<evidence type="ECO:0000256" key="3">
    <source>
        <dbReference type="SAM" id="MobiDB-lite"/>
    </source>
</evidence>
<dbReference type="SUPFAM" id="SSF56672">
    <property type="entry name" value="DNA/RNA polymerases"/>
    <property type="match status" value="1"/>
</dbReference>
<feature type="region of interest" description="Disordered" evidence="3">
    <location>
        <begin position="611"/>
        <end position="634"/>
    </location>
</feature>
<feature type="coiled-coil region" evidence="2">
    <location>
        <begin position="576"/>
        <end position="603"/>
    </location>
</feature>
<organism evidence="4">
    <name type="scientific">Sesamum calycinum</name>
    <dbReference type="NCBI Taxonomy" id="2727403"/>
    <lineage>
        <taxon>Eukaryota</taxon>
        <taxon>Viridiplantae</taxon>
        <taxon>Streptophyta</taxon>
        <taxon>Embryophyta</taxon>
        <taxon>Tracheophyta</taxon>
        <taxon>Spermatophyta</taxon>
        <taxon>Magnoliopsida</taxon>
        <taxon>eudicotyledons</taxon>
        <taxon>Gunneridae</taxon>
        <taxon>Pentapetalae</taxon>
        <taxon>asterids</taxon>
        <taxon>lamiids</taxon>
        <taxon>Lamiales</taxon>
        <taxon>Pedaliaceae</taxon>
        <taxon>Sesamum</taxon>
    </lineage>
</organism>
<name>A0AAW2NHT6_9LAMI</name>
<dbReference type="InterPro" id="IPR043502">
    <property type="entry name" value="DNA/RNA_pol_sf"/>
</dbReference>
<dbReference type="AlphaFoldDB" id="A0AAW2NHT6"/>
<accession>A0AAW2NHT6</accession>
<sequence>MITKKYMQEEEMNILKENEWNVQATKDEDPKKLKEKTMLEFGKDPVPSYEAGDISFNDRDLVDVLFPHNDPVVFTIGLANFVVQKVLVDNGNSADIIFRNVIERIGLPLTDIKIINIPLLRFGGGTITAPKGAIDLPTSFGAVVLTYHLKVKFPTRNGSGQVKGNQKQPGGKWRMCTHFTNLNKACPRDPYPLPCIDQLVDSTARCALLSIDGCLSRIPSNLYGRRRSRQNFVIIEKSFYYYRVMPFGLKNGGAIYQRKLRPYFQSHAIIVLTNQPLKKVLTKPDALGRLVKWEIELGEYYIEFNLRPAVKSQVLADFLVEMSSQVMGKDFYEMEEDEGLPLLNLRTSNDDWKISVIKFLQGERLKDEARNQQMKIQSARFTLYEGKLMFNIHPRIAYNLADQDFNRVLTLHQDFKRNDLMKEGNRPYSITYRIAYALYHTHHSDLLLRKEYIEIPRIFKKFAKGLIDSDSFYEESKEEMKNLKEALQELKAIDISEESSAASQYYLSPEKYVARRELPTQVRELKHVCNNLPKLAIPQDEDELVVYTDANDYRWAAVLMKRTTTDFLTRDVASEANSIMLRLRHLRENLKELNKKFDEYKALDVAADSSTVCTRPSPDSSETATNESQRVQTSNVQVNPALLGNCRKWVASSVPFHQAAETKHGNITEFAENMLKKKRMPIWENKLPATEATRMKTCNMLYVVQWHNHVCPCCEKQEKPLFGTKIWVTKKKSETKPVAGSDDDNTGDGGILSPFNFQQFLGLAEKVGALEVLNQVECMVQTNNTNTTMSMMKVIHDPGLEMAPQNAQLVNGTMRFLLGIYAYNKALGRRIGSSMGSRIPHDGHSDMWLPRCNRGKLWFTPR</sequence>
<comment type="caution">
    <text evidence="4">The sequence shown here is derived from an EMBL/GenBank/DDBJ whole genome shotgun (WGS) entry which is preliminary data.</text>
</comment>
<keyword evidence="1 2" id="KW-0175">Coiled coil</keyword>
<gene>
    <name evidence="4" type="ORF">Scaly_1908500</name>
</gene>
<protein>
    <submittedName>
        <fullName evidence="4">Movement protein</fullName>
    </submittedName>
</protein>
<proteinExistence type="predicted"/>
<evidence type="ECO:0000313" key="4">
    <source>
        <dbReference type="EMBL" id="KAL0342459.1"/>
    </source>
</evidence>
<dbReference type="PANTHER" id="PTHR47599">
    <property type="entry name" value="CELL-TO-CELL MOVEMENT PROTEIN"/>
    <property type="match status" value="1"/>
</dbReference>
<reference evidence="4" key="1">
    <citation type="submission" date="2020-06" db="EMBL/GenBank/DDBJ databases">
        <authorList>
            <person name="Li T."/>
            <person name="Hu X."/>
            <person name="Zhang T."/>
            <person name="Song X."/>
            <person name="Zhang H."/>
            <person name="Dai N."/>
            <person name="Sheng W."/>
            <person name="Hou X."/>
            <person name="Wei L."/>
        </authorList>
    </citation>
    <scope>NUCLEOTIDE SEQUENCE</scope>
    <source>
        <strain evidence="4">KEN8</strain>
        <tissue evidence="4">Leaf</tissue>
    </source>
</reference>
<evidence type="ECO:0000256" key="1">
    <source>
        <dbReference type="ARBA" id="ARBA00023054"/>
    </source>
</evidence>
<dbReference type="Gene3D" id="3.10.10.10">
    <property type="entry name" value="HIV Type 1 Reverse Transcriptase, subunit A, domain 1"/>
    <property type="match status" value="1"/>
</dbReference>